<accession>A0ABP4XLE5</accession>
<evidence type="ECO:0000256" key="1">
    <source>
        <dbReference type="SAM" id="MobiDB-lite"/>
    </source>
</evidence>
<keyword evidence="3" id="KW-1185">Reference proteome</keyword>
<name>A0ABP4XLE5_9ACTN</name>
<protein>
    <recommendedName>
        <fullName evidence="4">Acyl-CoA carboxylase subunit epsilon</fullName>
    </recommendedName>
</protein>
<evidence type="ECO:0008006" key="4">
    <source>
        <dbReference type="Google" id="ProtNLM"/>
    </source>
</evidence>
<organism evidence="2 3">
    <name type="scientific">Luedemannella flava</name>
    <dbReference type="NCBI Taxonomy" id="349316"/>
    <lineage>
        <taxon>Bacteria</taxon>
        <taxon>Bacillati</taxon>
        <taxon>Actinomycetota</taxon>
        <taxon>Actinomycetes</taxon>
        <taxon>Micromonosporales</taxon>
        <taxon>Micromonosporaceae</taxon>
        <taxon>Luedemannella</taxon>
    </lineage>
</organism>
<reference evidence="3" key="1">
    <citation type="journal article" date="2019" name="Int. J. Syst. Evol. Microbiol.">
        <title>The Global Catalogue of Microorganisms (GCM) 10K type strain sequencing project: providing services to taxonomists for standard genome sequencing and annotation.</title>
        <authorList>
            <consortium name="The Broad Institute Genomics Platform"/>
            <consortium name="The Broad Institute Genome Sequencing Center for Infectious Disease"/>
            <person name="Wu L."/>
            <person name="Ma J."/>
        </authorList>
    </citation>
    <scope>NUCLEOTIDE SEQUENCE [LARGE SCALE GENOMIC DNA]</scope>
    <source>
        <strain evidence="3">JCM 13250</strain>
    </source>
</reference>
<comment type="caution">
    <text evidence="2">The sequence shown here is derived from an EMBL/GenBank/DDBJ whole genome shotgun (WGS) entry which is preliminary data.</text>
</comment>
<dbReference type="InterPro" id="IPR032716">
    <property type="entry name" value="ACC_epsilon"/>
</dbReference>
<dbReference type="Proteomes" id="UP001500218">
    <property type="component" value="Unassembled WGS sequence"/>
</dbReference>
<feature type="region of interest" description="Disordered" evidence="1">
    <location>
        <begin position="24"/>
        <end position="45"/>
    </location>
</feature>
<proteinExistence type="predicted"/>
<sequence length="45" mass="4640">MDVVRGAPTSEELAALVGALAALSAAAPPPPAPPSRWARTYRPTR</sequence>
<evidence type="ECO:0000313" key="3">
    <source>
        <dbReference type="Proteomes" id="UP001500218"/>
    </source>
</evidence>
<dbReference type="Pfam" id="PF13822">
    <property type="entry name" value="ACC_epsilon"/>
    <property type="match status" value="1"/>
</dbReference>
<gene>
    <name evidence="2" type="ORF">GCM10009682_06630</name>
</gene>
<evidence type="ECO:0000313" key="2">
    <source>
        <dbReference type="EMBL" id="GAA1787281.1"/>
    </source>
</evidence>
<dbReference type="EMBL" id="BAAALT010000013">
    <property type="protein sequence ID" value="GAA1787281.1"/>
    <property type="molecule type" value="Genomic_DNA"/>
</dbReference>